<proteinExistence type="predicted"/>
<dbReference type="Pfam" id="PF12732">
    <property type="entry name" value="YtxH"/>
    <property type="match status" value="1"/>
</dbReference>
<evidence type="ECO:0000313" key="3">
    <source>
        <dbReference type="EMBL" id="KAB2330964.1"/>
    </source>
</evidence>
<comment type="caution">
    <text evidence="3">The sequence shown here is derived from an EMBL/GenBank/DDBJ whole genome shotgun (WGS) entry which is preliminary data.</text>
</comment>
<gene>
    <name evidence="3" type="ORF">F7732_17290</name>
</gene>
<dbReference type="PANTHER" id="PTHR35792:SF3">
    <property type="entry name" value="IG HYPOTHETICAL 17707"/>
    <property type="match status" value="1"/>
</dbReference>
<dbReference type="OrthoDB" id="2989636at2"/>
<reference evidence="3 4" key="1">
    <citation type="journal article" date="2014" name="Arch. Microbiol.">
        <title>Bacillus mesophilum sp. nov., strain IITR-54T, a novel 4-chlorobiphenyl dechlorinating bacterium.</title>
        <authorList>
            <person name="Manickam N."/>
            <person name="Singh N.K."/>
            <person name="Bajaj A."/>
            <person name="Kumar R.M."/>
            <person name="Kaur G."/>
            <person name="Kaur N."/>
            <person name="Bala M."/>
            <person name="Kumar A."/>
            <person name="Mayilraj S."/>
        </authorList>
    </citation>
    <scope>NUCLEOTIDE SEQUENCE [LARGE SCALE GENOMIC DNA]</scope>
    <source>
        <strain evidence="3 4">IITR-54</strain>
    </source>
</reference>
<keyword evidence="2" id="KW-0732">Signal</keyword>
<dbReference type="InterPro" id="IPR052928">
    <property type="entry name" value="Desiccation-related_membrane"/>
</dbReference>
<sequence>MKAKSFLLGLIAGGTAAGISALLTAPASGKETRTVIHTNGNIVKHRLDYLKEQLLDIKRATTTVTTEGKNAFAELSKDLKGSINDWKNEIRPHEQNLKREIQEIETAIQELETTLNQGKNSR</sequence>
<dbReference type="EMBL" id="WBOT01000006">
    <property type="protein sequence ID" value="KAB2330964.1"/>
    <property type="molecule type" value="Genomic_DNA"/>
</dbReference>
<dbReference type="PANTHER" id="PTHR35792">
    <property type="entry name" value="GENERAL STRESS PROTEIN"/>
    <property type="match status" value="1"/>
</dbReference>
<organism evidence="3 4">
    <name type="scientific">Bacillus mesophilum</name>
    <dbReference type="NCBI Taxonomy" id="1071718"/>
    <lineage>
        <taxon>Bacteria</taxon>
        <taxon>Bacillati</taxon>
        <taxon>Bacillota</taxon>
        <taxon>Bacilli</taxon>
        <taxon>Bacillales</taxon>
        <taxon>Bacillaceae</taxon>
        <taxon>Bacillus</taxon>
    </lineage>
</organism>
<dbReference type="Proteomes" id="UP000441354">
    <property type="component" value="Unassembled WGS sequence"/>
</dbReference>
<feature type="coiled-coil region" evidence="1">
    <location>
        <begin position="83"/>
        <end position="121"/>
    </location>
</feature>
<evidence type="ECO:0000313" key="4">
    <source>
        <dbReference type="Proteomes" id="UP000441354"/>
    </source>
</evidence>
<dbReference type="RefSeq" id="WP_151575311.1">
    <property type="nucleotide sequence ID" value="NZ_WBOT01000006.1"/>
</dbReference>
<keyword evidence="4" id="KW-1185">Reference proteome</keyword>
<feature type="signal peptide" evidence="2">
    <location>
        <begin position="1"/>
        <end position="17"/>
    </location>
</feature>
<dbReference type="InterPro" id="IPR024623">
    <property type="entry name" value="YtxH"/>
</dbReference>
<name>A0A7V7RJE8_9BACI</name>
<keyword evidence="1" id="KW-0175">Coiled coil</keyword>
<evidence type="ECO:0000256" key="2">
    <source>
        <dbReference type="SAM" id="SignalP"/>
    </source>
</evidence>
<protein>
    <submittedName>
        <fullName evidence="3">YtxH domain-containing protein</fullName>
    </submittedName>
</protein>
<accession>A0A7V7RJE8</accession>
<feature type="chain" id="PRO_5038884461" evidence="2">
    <location>
        <begin position="18"/>
        <end position="122"/>
    </location>
</feature>
<evidence type="ECO:0000256" key="1">
    <source>
        <dbReference type="SAM" id="Coils"/>
    </source>
</evidence>
<dbReference type="AlphaFoldDB" id="A0A7V7RJE8"/>